<reference evidence="1" key="1">
    <citation type="submission" date="2011-01" db="EMBL/GenBank/DDBJ databases">
        <title>The Genome Sequence of Nematocida parisii strain ERTm3.</title>
        <authorList>
            <consortium name="The Broad Institute Genome Sequencing Platform"/>
            <consortium name="The Broad Institute Genome Sequencing Center for Infectious Disease"/>
            <person name="Cuomo C."/>
            <person name="Troemel E."/>
            <person name="Young S.K."/>
            <person name="Zeng Q."/>
            <person name="Gargeya S."/>
            <person name="Fitzgerald M."/>
            <person name="Haas B."/>
            <person name="Abouelleil A."/>
            <person name="Alvarado L."/>
            <person name="Arachchi H.M."/>
            <person name="Berlin A."/>
            <person name="Chapman S.B."/>
            <person name="Gearin G."/>
            <person name="Goldberg J."/>
            <person name="Griggs A."/>
            <person name="Gujja S."/>
            <person name="Hansen M."/>
            <person name="Heiman D."/>
            <person name="Howarth C."/>
            <person name="Larimer J."/>
            <person name="Lui A."/>
            <person name="MacDonald P.J.P."/>
            <person name="McCowen C."/>
            <person name="Montmayeur A."/>
            <person name="Murphy C."/>
            <person name="Neiman D."/>
            <person name="Pearson M."/>
            <person name="Priest M."/>
            <person name="Roberts A."/>
            <person name="Saif S."/>
            <person name="Shea T."/>
            <person name="Sisk P."/>
            <person name="Stolte C."/>
            <person name="Sykes S."/>
            <person name="Wortman J."/>
            <person name="Nusbaum C."/>
            <person name="Birren B."/>
        </authorList>
    </citation>
    <scope>NUCLEOTIDE SEQUENCE</scope>
    <source>
        <strain evidence="1">ERTm3</strain>
    </source>
</reference>
<protein>
    <submittedName>
        <fullName evidence="1">Uncharacterized protein</fullName>
    </submittedName>
</protein>
<sequence>MGALSQVSMNGLVDALLGEKLPKHAWRTMFRDFPETKAQCVDRSISITCAVALYLSAINPLRSGLIRPYFISHVPLPLAVKNINLLRPP</sequence>
<dbReference type="AlphaFoldDB" id="I3EFR3"/>
<evidence type="ECO:0000313" key="2">
    <source>
        <dbReference type="Proteomes" id="UP000002872"/>
    </source>
</evidence>
<name>I3EFR3_NEMP3</name>
<dbReference type="HOGENOM" id="CLU_2455269_0_0_1"/>
<dbReference type="InParanoid" id="I3EFR3"/>
<keyword evidence="2" id="KW-1185">Reference proteome</keyword>
<dbReference type="VEuPathDB" id="MicrosporidiaDB:NEQG_01504"/>
<proteinExistence type="predicted"/>
<evidence type="ECO:0000313" key="1">
    <source>
        <dbReference type="EMBL" id="EIJ88060.1"/>
    </source>
</evidence>
<dbReference type="EMBL" id="GL870879">
    <property type="protein sequence ID" value="EIJ88060.1"/>
    <property type="molecule type" value="Genomic_DNA"/>
</dbReference>
<dbReference type="Proteomes" id="UP000002872">
    <property type="component" value="Unassembled WGS sequence"/>
</dbReference>
<organism evidence="1 2">
    <name type="scientific">Nematocida parisii (strain ERTm3)</name>
    <name type="common">Nematode killer fungus</name>
    <dbReference type="NCBI Taxonomy" id="935791"/>
    <lineage>
        <taxon>Eukaryota</taxon>
        <taxon>Fungi</taxon>
        <taxon>Fungi incertae sedis</taxon>
        <taxon>Microsporidia</taxon>
        <taxon>Nematocida</taxon>
    </lineage>
</organism>
<gene>
    <name evidence="1" type="ORF">NEQG_01504</name>
</gene>
<accession>I3EFR3</accession>